<dbReference type="Proteomes" id="UP000007319">
    <property type="component" value="Plasmid AZOBR_p1"/>
</dbReference>
<accession>A0A9P1JVP7</accession>
<protein>
    <submittedName>
        <fullName evidence="1">Uncharacterized protein</fullName>
    </submittedName>
</protein>
<dbReference type="KEGG" id="abs:AZOBR_p1110125"/>
<evidence type="ECO:0000313" key="1">
    <source>
        <dbReference type="EMBL" id="CCD00661.1"/>
    </source>
</evidence>
<keyword evidence="1" id="KW-0614">Plasmid</keyword>
<reference evidence="1 2" key="1">
    <citation type="journal article" date="2011" name="PLoS Genet.">
        <title>Azospirillum genomes reveal transition of bacteria from aquatic to terrestrial environments.</title>
        <authorList>
            <person name="Wisniewski-Dye F."/>
            <person name="Borziak K."/>
            <person name="Khalsa-Moyers G."/>
            <person name="Alexandre G."/>
            <person name="Sukharnikov L.O."/>
            <person name="Wuichet K."/>
            <person name="Hurst G.B."/>
            <person name="McDonald W.H."/>
            <person name="Robertson J.S."/>
            <person name="Barbe V."/>
            <person name="Calteau A."/>
            <person name="Rouy Z."/>
            <person name="Mangenot S."/>
            <person name="Prigent-Combaret C."/>
            <person name="Normand P."/>
            <person name="Boyer M."/>
            <person name="Siguier P."/>
            <person name="Dessaux Y."/>
            <person name="Elmerich C."/>
            <person name="Condemine G."/>
            <person name="Krishnen G."/>
            <person name="Kennedy I."/>
            <person name="Paterson A.H."/>
            <person name="Gonzalez V."/>
            <person name="Mavingui P."/>
            <person name="Zhulin I.B."/>
        </authorList>
    </citation>
    <scope>NUCLEOTIDE SEQUENCE [LARGE SCALE GENOMIC DNA]</scope>
    <source>
        <strain evidence="1 2">Sp245</strain>
    </source>
</reference>
<keyword evidence="2" id="KW-1185">Reference proteome</keyword>
<gene>
    <name evidence="1" type="ORF">AZOBR_p1110125</name>
</gene>
<organism evidence="1 2">
    <name type="scientific">Azospirillum baldaniorum</name>
    <dbReference type="NCBI Taxonomy" id="1064539"/>
    <lineage>
        <taxon>Bacteria</taxon>
        <taxon>Pseudomonadati</taxon>
        <taxon>Pseudomonadota</taxon>
        <taxon>Alphaproteobacteria</taxon>
        <taxon>Rhodospirillales</taxon>
        <taxon>Azospirillaceae</taxon>
        <taxon>Azospirillum</taxon>
    </lineage>
</organism>
<dbReference type="EMBL" id="HE577328">
    <property type="protein sequence ID" value="CCD00661.1"/>
    <property type="molecule type" value="Genomic_DNA"/>
</dbReference>
<sequence>MLSSAALRRLGVDVGVEAVLGDAEPQPLLVAEGLPRLVDLLEARVLRRQLVVQLVGDFLAGHHDVAREGAELGSAGHQTLQRRGVDGVVLGDHPGVGLPAGLLQDRLVGLRKLLPRGDVDHQRDLGGAFPPAWRVVVFGDLVEAQLLVVVGADELRRVDGAALQRRVDVAAADLLRDEAQLAHDLPGQPADPHLEAAEVLHRLDFLAEPAAHLGRRVAGGDVVDIVLPEQLAHQLQPAAVHHPGDVLARVQAEGHGRVEAEGRVLADVEVGRGLAALDRAVLHRVQHLERRHDLARREGADLELVVGGGGDPARDQLRPAEDGVEALGVARRHAPLDLGLALRDGWCGDDGAGGQTDTGAGEEGTTFHGGGISLPIHYVYAAGLSGKHRGGPVVSAAELGFALGIAGMVFAVHHPPVAQ</sequence>
<geneLocation type="plasmid" evidence="1 2">
    <name>AZOBR_p1</name>
</geneLocation>
<proteinExistence type="predicted"/>
<evidence type="ECO:0000313" key="2">
    <source>
        <dbReference type="Proteomes" id="UP000007319"/>
    </source>
</evidence>
<dbReference type="AlphaFoldDB" id="A0A9P1JVP7"/>
<name>A0A9P1JVP7_9PROT</name>